<dbReference type="GO" id="GO:0004521">
    <property type="term" value="F:RNA endonuclease activity"/>
    <property type="evidence" value="ECO:0007669"/>
    <property type="project" value="TreeGrafter"/>
</dbReference>
<gene>
    <name evidence="3" type="ORF">N783_00220</name>
</gene>
<dbReference type="AlphaFoldDB" id="A0A0A5I7B4"/>
<dbReference type="STRING" id="1385511.GCA_000425225_00210"/>
<name>A0A0A5I7B4_9BACI</name>
<evidence type="ECO:0000256" key="2">
    <source>
        <dbReference type="ARBA" id="ARBA00022649"/>
    </source>
</evidence>
<evidence type="ECO:0000313" key="3">
    <source>
        <dbReference type="EMBL" id="KGX91727.1"/>
    </source>
</evidence>
<keyword evidence="4" id="KW-1185">Reference proteome</keyword>
<dbReference type="GO" id="GO:0006402">
    <property type="term" value="P:mRNA catabolic process"/>
    <property type="evidence" value="ECO:0007669"/>
    <property type="project" value="TreeGrafter"/>
</dbReference>
<dbReference type="Gene3D" id="2.30.30.110">
    <property type="match status" value="1"/>
</dbReference>
<dbReference type="eggNOG" id="COG2337">
    <property type="taxonomic scope" value="Bacteria"/>
</dbReference>
<dbReference type="GO" id="GO:0016075">
    <property type="term" value="P:rRNA catabolic process"/>
    <property type="evidence" value="ECO:0007669"/>
    <property type="project" value="TreeGrafter"/>
</dbReference>
<proteinExistence type="inferred from homology"/>
<reference evidence="3 4" key="1">
    <citation type="submission" date="2013-08" db="EMBL/GenBank/DDBJ databases">
        <authorList>
            <person name="Huang J."/>
            <person name="Wang G."/>
        </authorList>
    </citation>
    <scope>NUCLEOTIDE SEQUENCE [LARGE SCALE GENOMIC DNA]</scope>
    <source>
        <strain evidence="3 4">BH030004</strain>
    </source>
</reference>
<keyword evidence="2" id="KW-1277">Toxin-antitoxin system</keyword>
<dbReference type="Pfam" id="PF02452">
    <property type="entry name" value="PemK_toxin"/>
    <property type="match status" value="1"/>
</dbReference>
<dbReference type="Proteomes" id="UP000030403">
    <property type="component" value="Unassembled WGS sequence"/>
</dbReference>
<organism evidence="3 4">
    <name type="scientific">Pontibacillus marinus BH030004 = DSM 16465</name>
    <dbReference type="NCBI Taxonomy" id="1385511"/>
    <lineage>
        <taxon>Bacteria</taxon>
        <taxon>Bacillati</taxon>
        <taxon>Bacillota</taxon>
        <taxon>Bacilli</taxon>
        <taxon>Bacillales</taxon>
        <taxon>Bacillaceae</taxon>
        <taxon>Pontibacillus</taxon>
    </lineage>
</organism>
<dbReference type="SUPFAM" id="SSF50118">
    <property type="entry name" value="Cell growth inhibitor/plasmid maintenance toxic component"/>
    <property type="match status" value="1"/>
</dbReference>
<evidence type="ECO:0000256" key="1">
    <source>
        <dbReference type="ARBA" id="ARBA00007521"/>
    </source>
</evidence>
<dbReference type="EMBL" id="AVPF01000001">
    <property type="protein sequence ID" value="KGX91727.1"/>
    <property type="molecule type" value="Genomic_DNA"/>
</dbReference>
<dbReference type="PANTHER" id="PTHR33988">
    <property type="entry name" value="ENDORIBONUCLEASE MAZF-RELATED"/>
    <property type="match status" value="1"/>
</dbReference>
<comment type="caution">
    <text evidence="3">The sequence shown here is derived from an EMBL/GenBank/DDBJ whole genome shotgun (WGS) entry which is preliminary data.</text>
</comment>
<dbReference type="PANTHER" id="PTHR33988:SF3">
    <property type="entry name" value="ENDORIBONUCLEASE TOXIN CHPB-RELATED"/>
    <property type="match status" value="1"/>
</dbReference>
<protein>
    <submittedName>
        <fullName evidence="3">Potassium-transporting ATPase subunit C</fullName>
    </submittedName>
</protein>
<comment type="similarity">
    <text evidence="1">Belongs to the PemK/MazF family.</text>
</comment>
<accession>A0A0A5I7B4</accession>
<sequence length="108" mass="12016">MSAPEQGALVYLDFNPQAEHEQAGRRPVIVLSPYSFNNVTGLASVCPITNTARGWGFEEPLPDGLVFEGVILTDQIKKLDWTVRNIQLKGYADSQTVQNCLNKIHIFL</sequence>
<dbReference type="GO" id="GO:0003677">
    <property type="term" value="F:DNA binding"/>
    <property type="evidence" value="ECO:0007669"/>
    <property type="project" value="InterPro"/>
</dbReference>
<dbReference type="RefSeq" id="WP_027445283.1">
    <property type="nucleotide sequence ID" value="NZ_AULJ01000001.1"/>
</dbReference>
<dbReference type="InterPro" id="IPR003477">
    <property type="entry name" value="PemK-like"/>
</dbReference>
<evidence type="ECO:0000313" key="4">
    <source>
        <dbReference type="Proteomes" id="UP000030403"/>
    </source>
</evidence>
<dbReference type="OrthoDB" id="9808744at2"/>
<dbReference type="InterPro" id="IPR011067">
    <property type="entry name" value="Plasmid_toxin/cell-grow_inhib"/>
</dbReference>